<feature type="region of interest" description="Disordered" evidence="1">
    <location>
        <begin position="1"/>
        <end position="75"/>
    </location>
</feature>
<accession>A0A2K8N1Y0</accession>
<dbReference type="KEGG" id="kyr:CVV65_00080"/>
<evidence type="ECO:0000313" key="5">
    <source>
        <dbReference type="Proteomes" id="UP000502196"/>
    </source>
</evidence>
<dbReference type="OrthoDB" id="2973490at2"/>
<dbReference type="Proteomes" id="UP000231932">
    <property type="component" value="Chromosome"/>
</dbReference>
<feature type="compositionally biased region" description="Basic residues" evidence="1">
    <location>
        <begin position="1"/>
        <end position="13"/>
    </location>
</feature>
<organism evidence="2 4">
    <name type="scientific">Kyrpidia spormannii</name>
    <dbReference type="NCBI Taxonomy" id="2055160"/>
    <lineage>
        <taxon>Bacteria</taxon>
        <taxon>Bacillati</taxon>
        <taxon>Bacillota</taxon>
        <taxon>Bacilli</taxon>
        <taxon>Bacillales</taxon>
        <taxon>Alicyclobacillaceae</taxon>
        <taxon>Kyrpidia</taxon>
    </lineage>
</organism>
<dbReference type="RefSeq" id="WP_100666444.1">
    <property type="nucleotide sequence ID" value="NZ_CP047971.1"/>
</dbReference>
<dbReference type="EMBL" id="LR792683">
    <property type="protein sequence ID" value="CAB3389640.1"/>
    <property type="molecule type" value="Genomic_DNA"/>
</dbReference>
<evidence type="ECO:0000256" key="1">
    <source>
        <dbReference type="SAM" id="MobiDB-lite"/>
    </source>
</evidence>
<sequence length="75" mass="8560">MPHNHGKHPHVYHRSQGNEHPPFGPHRNTTRIAEAEDVEFSRDSADHEDLEALQRSKAANRRQSSTQQDGGKDVR</sequence>
<evidence type="ECO:0000313" key="2">
    <source>
        <dbReference type="EMBL" id="ATY83579.1"/>
    </source>
</evidence>
<feature type="compositionally biased region" description="Basic and acidic residues" evidence="1">
    <location>
        <begin position="39"/>
        <end position="54"/>
    </location>
</feature>
<reference evidence="2" key="2">
    <citation type="journal article" date="2018" name="Genome Announc.">
        <title>Complete Genome Sequence of Kyrpidia sp. Strain EA-1, a Thermophilic Knallgas Bacterium, Isolated from the Azores.</title>
        <authorList>
            <person name="Reiner J.E."/>
            <person name="Lapp C.J."/>
            <person name="Bunk B."/>
            <person name="Sproer C."/>
            <person name="Overmann J."/>
            <person name="Gescher J."/>
        </authorList>
    </citation>
    <scope>NUCLEOTIDE SEQUENCE</scope>
    <source>
        <strain evidence="2">EA-1</strain>
    </source>
</reference>
<protein>
    <recommendedName>
        <fullName evidence="6">YfhD family protein</fullName>
    </recommendedName>
</protein>
<keyword evidence="4" id="KW-1185">Reference proteome</keyword>
<dbReference type="Pfam" id="PF14151">
    <property type="entry name" value="YfhD"/>
    <property type="match status" value="1"/>
</dbReference>
<reference evidence="3 5" key="3">
    <citation type="submission" date="2020-04" db="EMBL/GenBank/DDBJ databases">
        <authorList>
            <person name="Hogendoorn C."/>
        </authorList>
    </citation>
    <scope>NUCLEOTIDE SEQUENCE [LARGE SCALE GENOMIC DNA]</scope>
    <source>
        <strain evidence="3">COOX1</strain>
    </source>
</reference>
<dbReference type="EMBL" id="CP024955">
    <property type="protein sequence ID" value="ATY83579.1"/>
    <property type="molecule type" value="Genomic_DNA"/>
</dbReference>
<proteinExistence type="predicted"/>
<gene>
    <name evidence="3" type="ORF">COOX1_0016</name>
    <name evidence="2" type="ORF">CVV65_00080</name>
</gene>
<dbReference type="InterPro" id="IPR025435">
    <property type="entry name" value="YfhD-like"/>
</dbReference>
<name>A0A2K8N1Y0_9BACL</name>
<dbReference type="AlphaFoldDB" id="A0A2K8N1Y0"/>
<evidence type="ECO:0000313" key="3">
    <source>
        <dbReference type="EMBL" id="CAB3389640.1"/>
    </source>
</evidence>
<evidence type="ECO:0000313" key="4">
    <source>
        <dbReference type="Proteomes" id="UP000231932"/>
    </source>
</evidence>
<reference evidence="4" key="1">
    <citation type="submission" date="2017-11" db="EMBL/GenBank/DDBJ databases">
        <title>Complete Genome Sequence of Kyrpidia sp. Strain EA-1, a thermophilic, hydrogen-oxidizing Bacterium, isolated from the Azores.</title>
        <authorList>
            <person name="Reiner J.E."/>
            <person name="Lapp C.J."/>
            <person name="Bunk B."/>
            <person name="Gescher J."/>
        </authorList>
    </citation>
    <scope>NUCLEOTIDE SEQUENCE [LARGE SCALE GENOMIC DNA]</scope>
    <source>
        <strain evidence="4">EA-1</strain>
    </source>
</reference>
<dbReference type="Proteomes" id="UP000502196">
    <property type="component" value="Chromosome"/>
</dbReference>
<evidence type="ECO:0008006" key="6">
    <source>
        <dbReference type="Google" id="ProtNLM"/>
    </source>
</evidence>